<organism evidence="2 3">
    <name type="scientific">Etheostoma spectabile</name>
    <name type="common">orangethroat darter</name>
    <dbReference type="NCBI Taxonomy" id="54343"/>
    <lineage>
        <taxon>Eukaryota</taxon>
        <taxon>Metazoa</taxon>
        <taxon>Chordata</taxon>
        <taxon>Craniata</taxon>
        <taxon>Vertebrata</taxon>
        <taxon>Euteleostomi</taxon>
        <taxon>Actinopterygii</taxon>
        <taxon>Neopterygii</taxon>
        <taxon>Teleostei</taxon>
        <taxon>Neoteleostei</taxon>
        <taxon>Acanthomorphata</taxon>
        <taxon>Eupercaria</taxon>
        <taxon>Perciformes</taxon>
        <taxon>Percoidei</taxon>
        <taxon>Percidae</taxon>
        <taxon>Etheostomatinae</taxon>
        <taxon>Etheostoma</taxon>
    </lineage>
</organism>
<dbReference type="AlphaFoldDB" id="A0A5J5D4D8"/>
<evidence type="ECO:0000313" key="3">
    <source>
        <dbReference type="Proteomes" id="UP000327493"/>
    </source>
</evidence>
<feature type="compositionally biased region" description="Basic and acidic residues" evidence="1">
    <location>
        <begin position="86"/>
        <end position="101"/>
    </location>
</feature>
<reference evidence="2 3" key="1">
    <citation type="submission" date="2019-08" db="EMBL/GenBank/DDBJ databases">
        <title>A chromosome-level genome assembly, high-density linkage maps, and genome scans reveal the genomic architecture of hybrid incompatibilities underlying speciation via character displacement in darters (Percidae: Etheostominae).</title>
        <authorList>
            <person name="Moran R.L."/>
            <person name="Catchen J.M."/>
            <person name="Fuller R.C."/>
        </authorList>
    </citation>
    <scope>NUCLEOTIDE SEQUENCE [LARGE SCALE GENOMIC DNA]</scope>
    <source>
        <strain evidence="2">EspeVRDwgs_2016</strain>
        <tissue evidence="2">Muscle</tissue>
    </source>
</reference>
<sequence>MSYEERCGFDWRWNYEPVTDDSKLSVACRRLATDLFGIADPEVICLAARNLMRNVEFAVPVNRCLCQRVRSANLLQGAIAGTAEPSRQKERERSEEERPDRLSTALAGSMEMAKCSSRPQGFATCSMTPCTTQTFVNVSTCHTCAFGLQLIVHIFKTMYRFPVFFFL</sequence>
<proteinExistence type="predicted"/>
<comment type="caution">
    <text evidence="2">The sequence shown here is derived from an EMBL/GenBank/DDBJ whole genome shotgun (WGS) entry which is preliminary data.</text>
</comment>
<name>A0A5J5D4D8_9PERO</name>
<gene>
    <name evidence="2" type="ORF">FQN60_000247</name>
</gene>
<keyword evidence="3" id="KW-1185">Reference proteome</keyword>
<protein>
    <submittedName>
        <fullName evidence="2">Uncharacterized protein</fullName>
    </submittedName>
</protein>
<evidence type="ECO:0000313" key="2">
    <source>
        <dbReference type="EMBL" id="KAA8586411.1"/>
    </source>
</evidence>
<accession>A0A5J5D4D8</accession>
<evidence type="ECO:0000256" key="1">
    <source>
        <dbReference type="SAM" id="MobiDB-lite"/>
    </source>
</evidence>
<dbReference type="EMBL" id="VOFY01000013">
    <property type="protein sequence ID" value="KAA8586411.1"/>
    <property type="molecule type" value="Genomic_DNA"/>
</dbReference>
<dbReference type="Proteomes" id="UP000327493">
    <property type="component" value="Chromosome 13"/>
</dbReference>
<feature type="region of interest" description="Disordered" evidence="1">
    <location>
        <begin position="82"/>
        <end position="101"/>
    </location>
</feature>